<proteinExistence type="predicted"/>
<dbReference type="Proteomes" id="UP001301216">
    <property type="component" value="Unassembled WGS sequence"/>
</dbReference>
<protein>
    <submittedName>
        <fullName evidence="1">Uncharacterized protein</fullName>
    </submittedName>
</protein>
<accession>A0ABT3QM89</accession>
<dbReference type="EMBL" id="JAPHAV010000002">
    <property type="protein sequence ID" value="MCX2696733.1"/>
    <property type="molecule type" value="Genomic_DNA"/>
</dbReference>
<gene>
    <name evidence="1" type="ORF">OPR82_08090</name>
</gene>
<evidence type="ECO:0000313" key="2">
    <source>
        <dbReference type="Proteomes" id="UP001301216"/>
    </source>
</evidence>
<evidence type="ECO:0000313" key="1">
    <source>
        <dbReference type="EMBL" id="MCX2696733.1"/>
    </source>
</evidence>
<sequence length="85" mass="9748">MDTKDLDKIVITEGMVDAAVTLQLRDYNLNELGLSYDDCIVIYLAMEHNRKLGVRAKAYPVSSYHKERASIACHTFEQLDQQKNE</sequence>
<dbReference type="RefSeq" id="WP_265984196.1">
    <property type="nucleotide sequence ID" value="NZ_JAPHAV010000002.1"/>
</dbReference>
<reference evidence="1 2" key="1">
    <citation type="submission" date="2022-11" db="EMBL/GenBank/DDBJ databases">
        <title>Brucella sp. YY2X, whole genome shotgun sequencing project.</title>
        <authorList>
            <person name="Yang Y."/>
        </authorList>
    </citation>
    <scope>NUCLEOTIDE SEQUENCE [LARGE SCALE GENOMIC DNA]</scope>
    <source>
        <strain evidence="1 2">YY2X</strain>
    </source>
</reference>
<name>A0ABT3QM89_9HYPH</name>
<organism evidence="1 2">
    <name type="scientific">Ochrobactrum chromiisoli</name>
    <dbReference type="NCBI Taxonomy" id="2993941"/>
    <lineage>
        <taxon>Bacteria</taxon>
        <taxon>Pseudomonadati</taxon>
        <taxon>Pseudomonadota</taxon>
        <taxon>Alphaproteobacteria</taxon>
        <taxon>Hyphomicrobiales</taxon>
        <taxon>Brucellaceae</taxon>
        <taxon>Brucella/Ochrobactrum group</taxon>
        <taxon>Ochrobactrum</taxon>
    </lineage>
</organism>
<comment type="caution">
    <text evidence="1">The sequence shown here is derived from an EMBL/GenBank/DDBJ whole genome shotgun (WGS) entry which is preliminary data.</text>
</comment>
<keyword evidence="2" id="KW-1185">Reference proteome</keyword>